<dbReference type="PANTHER" id="PTHR36451:SF1">
    <property type="entry name" value="OMEGA-HYDROXY-BETA-DIHYDROMENAQUINONE-9 SULFOTRANSFERASE STF3"/>
    <property type="match status" value="1"/>
</dbReference>
<gene>
    <name evidence="1" type="ORF">Cvel_4744</name>
</gene>
<evidence type="ECO:0000313" key="1">
    <source>
        <dbReference type="EMBL" id="CEM29459.1"/>
    </source>
</evidence>
<dbReference type="SUPFAM" id="SSF52540">
    <property type="entry name" value="P-loop containing nucleoside triphosphate hydrolases"/>
    <property type="match status" value="1"/>
</dbReference>
<proteinExistence type="predicted"/>
<dbReference type="Gene3D" id="3.40.50.300">
    <property type="entry name" value="P-loop containing nucleotide triphosphate hydrolases"/>
    <property type="match status" value="1"/>
</dbReference>
<dbReference type="SUPFAM" id="SSF144232">
    <property type="entry name" value="HIT/MYND zinc finger-like"/>
    <property type="match status" value="1"/>
</dbReference>
<dbReference type="AlphaFoldDB" id="A0A0G4GI53"/>
<dbReference type="PhylomeDB" id="A0A0G4GI53"/>
<protein>
    <recommendedName>
        <fullName evidence="2">MYND-type domain-containing protein</fullName>
    </recommendedName>
</protein>
<dbReference type="VEuPathDB" id="CryptoDB:Cvel_4744"/>
<reference evidence="1" key="1">
    <citation type="submission" date="2014-11" db="EMBL/GenBank/DDBJ databases">
        <authorList>
            <person name="Otto D Thomas"/>
            <person name="Naeem Raeece"/>
        </authorList>
    </citation>
    <scope>NUCLEOTIDE SEQUENCE</scope>
</reference>
<dbReference type="InterPro" id="IPR027417">
    <property type="entry name" value="P-loop_NTPase"/>
</dbReference>
<dbReference type="Pfam" id="PF13469">
    <property type="entry name" value="Sulfotransfer_3"/>
    <property type="match status" value="1"/>
</dbReference>
<dbReference type="InterPro" id="IPR052736">
    <property type="entry name" value="Stf3_sulfotransferase"/>
</dbReference>
<sequence>MLGEFARPQQQSLCGYCGQETAETKFGCPKCGKVHWCCEEHQQRSVPIHEQFCGDPNCLAAGSEDRDFCYADETDGSGCSYHQRPEYAHQSILPPLLSELSSPFAVVDKFGIIYNDHSDKLSEDQRSVLLGRLRRYFASDAGVQAAFLMTPVMDRLFELYAGLDFNSMLRPVLMDADRSFAYWFLSRLIEAFLVYHEALLRDLPIDKGGVSREVRLSGELPPVFITGVPRSGTSLLQNLLAAGPGFRTPLNWEFSFPAGHISLSERIERFKSGKPGRVEDPRYADLEPLHPAECVQILQAGGMWAQVIGSREADPWFQKECEEDPALRAALTWYLSRTYQGEKFNDAHELHKLAARLLEFQTSPPRRGWVFKDPIHYGNLNRIADVYPGAVVVVVHRELSEALTSWIHGNDIEVQRAIVENMAMGLEQYSEFRARLEAEKEKRVHFVDVNSEDLRTDPVGAISRLLSSIGGEIEEGHVEALSEFASRKMRKARDLKPVEGLTDPHSLRQRFSKYLERFPEDLRDD</sequence>
<dbReference type="PANTHER" id="PTHR36451">
    <property type="entry name" value="PAPS-DEPENDENT SULFOTRANSFERASE STF3"/>
    <property type="match status" value="1"/>
</dbReference>
<dbReference type="EMBL" id="CDMZ01001237">
    <property type="protein sequence ID" value="CEM29459.1"/>
    <property type="molecule type" value="Genomic_DNA"/>
</dbReference>
<accession>A0A0G4GI53</accession>
<name>A0A0G4GI53_9ALVE</name>
<organism evidence="1">
    <name type="scientific">Chromera velia CCMP2878</name>
    <dbReference type="NCBI Taxonomy" id="1169474"/>
    <lineage>
        <taxon>Eukaryota</taxon>
        <taxon>Sar</taxon>
        <taxon>Alveolata</taxon>
        <taxon>Colpodellida</taxon>
        <taxon>Chromeraceae</taxon>
        <taxon>Chromera</taxon>
    </lineage>
</organism>
<evidence type="ECO:0008006" key="2">
    <source>
        <dbReference type="Google" id="ProtNLM"/>
    </source>
</evidence>